<evidence type="ECO:0000256" key="2">
    <source>
        <dbReference type="PROSITE-ProRule" id="PRU00332"/>
    </source>
</evidence>
<dbReference type="AlphaFoldDB" id="A0A0W8BZJ7"/>
<comment type="caution">
    <text evidence="5">The sequence shown here is derived from an EMBL/GenBank/DDBJ whole genome shotgun (WGS) entry which is preliminary data.</text>
</comment>
<dbReference type="Pfam" id="PF05383">
    <property type="entry name" value="La"/>
    <property type="match status" value="1"/>
</dbReference>
<evidence type="ECO:0000313" key="6">
    <source>
        <dbReference type="Proteomes" id="UP000052943"/>
    </source>
</evidence>
<feature type="compositionally biased region" description="Polar residues" evidence="3">
    <location>
        <begin position="72"/>
        <end position="81"/>
    </location>
</feature>
<dbReference type="STRING" id="4790.A0A0W8BZJ7"/>
<evidence type="ECO:0000259" key="4">
    <source>
        <dbReference type="PROSITE" id="PS50961"/>
    </source>
</evidence>
<evidence type="ECO:0000256" key="3">
    <source>
        <dbReference type="SAM" id="MobiDB-lite"/>
    </source>
</evidence>
<dbReference type="InterPro" id="IPR006630">
    <property type="entry name" value="La_HTH"/>
</dbReference>
<dbReference type="GO" id="GO:0003723">
    <property type="term" value="F:RNA binding"/>
    <property type="evidence" value="ECO:0007669"/>
    <property type="project" value="UniProtKB-UniRule"/>
</dbReference>
<name>A0A0W8BZJ7_PHYNI</name>
<dbReference type="SMART" id="SM00715">
    <property type="entry name" value="LA"/>
    <property type="match status" value="1"/>
</dbReference>
<dbReference type="InterPro" id="IPR045180">
    <property type="entry name" value="La_dom_prot"/>
</dbReference>
<dbReference type="Proteomes" id="UP000052943">
    <property type="component" value="Unassembled WGS sequence"/>
</dbReference>
<dbReference type="OrthoDB" id="340227at2759"/>
<dbReference type="PANTHER" id="PTHR22792">
    <property type="entry name" value="LUPUS LA PROTEIN-RELATED"/>
    <property type="match status" value="1"/>
</dbReference>
<protein>
    <submittedName>
        <fullName evidence="5">La-related protein 1</fullName>
    </submittedName>
</protein>
<organism evidence="5 6">
    <name type="scientific">Phytophthora nicotianae</name>
    <name type="common">Potato buckeye rot agent</name>
    <name type="synonym">Phytophthora parasitica</name>
    <dbReference type="NCBI Taxonomy" id="4792"/>
    <lineage>
        <taxon>Eukaryota</taxon>
        <taxon>Sar</taxon>
        <taxon>Stramenopiles</taxon>
        <taxon>Oomycota</taxon>
        <taxon>Peronosporomycetes</taxon>
        <taxon>Peronosporales</taxon>
        <taxon>Peronosporaceae</taxon>
        <taxon>Phytophthora</taxon>
    </lineage>
</organism>
<evidence type="ECO:0000256" key="1">
    <source>
        <dbReference type="ARBA" id="ARBA00022884"/>
    </source>
</evidence>
<dbReference type="Gene3D" id="1.10.10.10">
    <property type="entry name" value="Winged helix-like DNA-binding domain superfamily/Winged helix DNA-binding domain"/>
    <property type="match status" value="1"/>
</dbReference>
<dbReference type="InterPro" id="IPR036390">
    <property type="entry name" value="WH_DNA-bd_sf"/>
</dbReference>
<dbReference type="EMBL" id="LNFO01005623">
    <property type="protein sequence ID" value="KUF77184.1"/>
    <property type="molecule type" value="Genomic_DNA"/>
</dbReference>
<proteinExistence type="predicted"/>
<evidence type="ECO:0000313" key="5">
    <source>
        <dbReference type="EMBL" id="KUF77184.1"/>
    </source>
</evidence>
<feature type="compositionally biased region" description="Polar residues" evidence="3">
    <location>
        <begin position="109"/>
        <end position="121"/>
    </location>
</feature>
<dbReference type="SUPFAM" id="SSF46785">
    <property type="entry name" value="Winged helix' DNA-binding domain"/>
    <property type="match status" value="1"/>
</dbReference>
<gene>
    <name evidence="5" type="ORF">AM587_10004538</name>
</gene>
<feature type="region of interest" description="Disordered" evidence="3">
    <location>
        <begin position="66"/>
        <end position="154"/>
    </location>
</feature>
<reference evidence="5 6" key="1">
    <citation type="submission" date="2015-11" db="EMBL/GenBank/DDBJ databases">
        <title>Genomes and virulence difference between two physiological races of Phytophthora nicotianae.</title>
        <authorList>
            <person name="Liu H."/>
            <person name="Ma X."/>
            <person name="Yu H."/>
            <person name="Fang D."/>
            <person name="Li Y."/>
            <person name="Wang X."/>
            <person name="Wang W."/>
            <person name="Dong Y."/>
            <person name="Xiao B."/>
        </authorList>
    </citation>
    <scope>NUCLEOTIDE SEQUENCE [LARGE SCALE GENOMIC DNA]</scope>
    <source>
        <strain evidence="6">race 0</strain>
    </source>
</reference>
<sequence>MLLPGLSSELDSRWCPHHVYTTFDWQRRAPVSFRLLNQSSKGSRMGMNATDAEAPEGAVKYRLVEAEEVSDKPQSAPTSRTSKPKRKGKLNWSQFPMEGEDNVVAPEGDNTQVDAGTSSSDVRTRGGQQQGRRGPRSGGRIGGRRPQGDSNGTYVNGVYVPTPDVKVTAQWAKNQIEFYFTSDNLVRDIFLRQHMDVDGYVPLAFVGSFQAVYSVHQDYESLLEAMKNSETVELDEQNEKIRLRDGWEKWVWPNAEGGYGVPRYIKLADGEAPADEKTA</sequence>
<keyword evidence="1 2" id="KW-0694">RNA-binding</keyword>
<dbReference type="CDD" id="cd07323">
    <property type="entry name" value="LAM"/>
    <property type="match status" value="1"/>
</dbReference>
<feature type="domain" description="HTH La-type RNA-binding" evidence="4">
    <location>
        <begin position="162"/>
        <end position="253"/>
    </location>
</feature>
<dbReference type="PROSITE" id="PS50961">
    <property type="entry name" value="HTH_LA"/>
    <property type="match status" value="1"/>
</dbReference>
<dbReference type="InterPro" id="IPR036388">
    <property type="entry name" value="WH-like_DNA-bd_sf"/>
</dbReference>
<accession>A0A0W8BZJ7</accession>
<dbReference type="PANTHER" id="PTHR22792:SF157">
    <property type="entry name" value="LA PROTEIN"/>
    <property type="match status" value="1"/>
</dbReference>